<dbReference type="EMBL" id="ADBJ01000004">
    <property type="protein sequence ID" value="EFA85649.1"/>
    <property type="molecule type" value="Genomic_DNA"/>
</dbReference>
<dbReference type="RefSeq" id="XP_020437756.1">
    <property type="nucleotide sequence ID" value="XM_020571898.1"/>
</dbReference>
<sequence>MTIEAEEILFFKIFRFKPIQRLIFNEIPEIHRSLGTEGISWEKLYCHPLIMYEHKYFDRMKDVVSRLPLNEICSVGYSFMKLWPSVIFDGHYELADYIYSYISRRVYDQWMKEDIRRIYYETFEEVVKRNRIDHIKAMDRDYKLATQSHRNKKYTLSQPVKSIIIVAKHGFVEGFDYFLTKYEYDDITFAMIIALENNHHGVIQWVCQNRPKTRKWKLNCILPRAVVSGNIEMIRSLLEHGKQEYPYSVDIIRCNDIEIYKLLYLHRVSEFKAEILEVILRDVSLPLIEFMYENRSDKSVDPFQFYRANLFYILIEQDSFDKLQFFIKVRESVCYYSLIINAIRFKRSKMLRFIITSRNNENRKRYRNIKTAERLRNSAISSLQQYRRCRIYTQELSNDILNVEINNK</sequence>
<keyword evidence="2" id="KW-1185">Reference proteome</keyword>
<dbReference type="AlphaFoldDB" id="D3AYV9"/>
<protein>
    <recommendedName>
        <fullName evidence="3">Ankyrin repeat protein</fullName>
    </recommendedName>
</protein>
<organism evidence="1 2">
    <name type="scientific">Heterostelium pallidum (strain ATCC 26659 / Pp 5 / PN500)</name>
    <name type="common">Cellular slime mold</name>
    <name type="synonym">Polysphondylium pallidum</name>
    <dbReference type="NCBI Taxonomy" id="670386"/>
    <lineage>
        <taxon>Eukaryota</taxon>
        <taxon>Amoebozoa</taxon>
        <taxon>Evosea</taxon>
        <taxon>Eumycetozoa</taxon>
        <taxon>Dictyostelia</taxon>
        <taxon>Acytosteliales</taxon>
        <taxon>Acytosteliaceae</taxon>
        <taxon>Heterostelium</taxon>
    </lineage>
</organism>
<comment type="caution">
    <text evidence="1">The sequence shown here is derived from an EMBL/GenBank/DDBJ whole genome shotgun (WGS) entry which is preliminary data.</text>
</comment>
<evidence type="ECO:0008006" key="3">
    <source>
        <dbReference type="Google" id="ProtNLM"/>
    </source>
</evidence>
<accession>D3AYV9</accession>
<proteinExistence type="predicted"/>
<dbReference type="Proteomes" id="UP000001396">
    <property type="component" value="Unassembled WGS sequence"/>
</dbReference>
<evidence type="ECO:0000313" key="1">
    <source>
        <dbReference type="EMBL" id="EFA85649.1"/>
    </source>
</evidence>
<gene>
    <name evidence="1" type="ORF">PPL_00878</name>
</gene>
<dbReference type="GeneID" id="31356409"/>
<dbReference type="SUPFAM" id="SSF140860">
    <property type="entry name" value="Pseudo ankyrin repeat-like"/>
    <property type="match status" value="1"/>
</dbReference>
<name>D3AYV9_HETP5</name>
<evidence type="ECO:0000313" key="2">
    <source>
        <dbReference type="Proteomes" id="UP000001396"/>
    </source>
</evidence>
<dbReference type="InParanoid" id="D3AYV9"/>
<reference evidence="1 2" key="1">
    <citation type="journal article" date="2011" name="Genome Res.">
        <title>Phylogeny-wide analysis of social amoeba genomes highlights ancient origins for complex intercellular communication.</title>
        <authorList>
            <person name="Heidel A.J."/>
            <person name="Lawal H.M."/>
            <person name="Felder M."/>
            <person name="Schilde C."/>
            <person name="Helps N.R."/>
            <person name="Tunggal B."/>
            <person name="Rivero F."/>
            <person name="John U."/>
            <person name="Schleicher M."/>
            <person name="Eichinger L."/>
            <person name="Platzer M."/>
            <person name="Noegel A.A."/>
            <person name="Schaap P."/>
            <person name="Gloeckner G."/>
        </authorList>
    </citation>
    <scope>NUCLEOTIDE SEQUENCE [LARGE SCALE GENOMIC DNA]</scope>
    <source>
        <strain evidence="2">ATCC 26659 / Pp 5 / PN500</strain>
    </source>
</reference>